<evidence type="ECO:0000313" key="2">
    <source>
        <dbReference type="Proteomes" id="UP000294530"/>
    </source>
</evidence>
<sequence>MRNTEKRNFGDSISQLGNVRDEAAALLSVLRQQTTLCGFVASHLTKRTKKPLGPKLVLKKLHLLPESELSVPGIMRLLEDCNCLIHHSRKIRDVGKEKSQ</sequence>
<dbReference type="AlphaFoldDB" id="A0A976ILW7"/>
<comment type="caution">
    <text evidence="1">The sequence shown here is derived from an EMBL/GenBank/DDBJ whole genome shotgun (WGS) entry which is preliminary data.</text>
</comment>
<evidence type="ECO:0000313" key="1">
    <source>
        <dbReference type="EMBL" id="TDH74205.1"/>
    </source>
</evidence>
<accession>A0A976ILW7</accession>
<name>A0A976ILW7_BRELC</name>
<reference evidence="1 2" key="1">
    <citation type="journal article" date="2021" name="Genome Biol.">
        <title>AFLAP: assembly-free linkage analysis pipeline using k-mers from genome sequencing data.</title>
        <authorList>
            <person name="Fletcher K."/>
            <person name="Zhang L."/>
            <person name="Gil J."/>
            <person name="Han R."/>
            <person name="Cavanaugh K."/>
            <person name="Michelmore R."/>
        </authorList>
    </citation>
    <scope>NUCLEOTIDE SEQUENCE [LARGE SCALE GENOMIC DNA]</scope>
    <source>
        <strain evidence="1 2">SF5</strain>
    </source>
</reference>
<dbReference type="Proteomes" id="UP000294530">
    <property type="component" value="Unassembled WGS sequence"/>
</dbReference>
<organism evidence="1 2">
    <name type="scientific">Bremia lactucae</name>
    <name type="common">Lettuce downy mildew</name>
    <dbReference type="NCBI Taxonomy" id="4779"/>
    <lineage>
        <taxon>Eukaryota</taxon>
        <taxon>Sar</taxon>
        <taxon>Stramenopiles</taxon>
        <taxon>Oomycota</taxon>
        <taxon>Peronosporomycetes</taxon>
        <taxon>Peronosporales</taxon>
        <taxon>Peronosporaceae</taxon>
        <taxon>Bremia</taxon>
    </lineage>
</organism>
<protein>
    <submittedName>
        <fullName evidence="1">Uncharacterized protein</fullName>
    </submittedName>
</protein>
<gene>
    <name evidence="1" type="ORF">CCR75_004612</name>
</gene>
<dbReference type="KEGG" id="blac:94348369"/>
<keyword evidence="2" id="KW-1185">Reference proteome</keyword>
<dbReference type="EMBL" id="SHOA02000011">
    <property type="protein sequence ID" value="TDH74205.1"/>
    <property type="molecule type" value="Genomic_DNA"/>
</dbReference>
<proteinExistence type="predicted"/>
<dbReference type="GeneID" id="94348369"/>
<dbReference type="RefSeq" id="XP_067823703.1">
    <property type="nucleotide sequence ID" value="XM_067962698.1"/>
</dbReference>